<keyword evidence="9 14" id="KW-0482">Metalloprotease</keyword>
<dbReference type="InterPro" id="IPR008915">
    <property type="entry name" value="Peptidase_M50"/>
</dbReference>
<keyword evidence="5 12" id="KW-0812">Transmembrane</keyword>
<evidence type="ECO:0000313" key="14">
    <source>
        <dbReference type="EMBL" id="TCO56862.1"/>
    </source>
</evidence>
<dbReference type="Pfam" id="PF02163">
    <property type="entry name" value="Peptidase_M50"/>
    <property type="match status" value="1"/>
</dbReference>
<proteinExistence type="inferred from homology"/>
<dbReference type="PANTHER" id="PTHR42837">
    <property type="entry name" value="REGULATOR OF SIGMA-E PROTEASE RSEP"/>
    <property type="match status" value="1"/>
</dbReference>
<dbReference type="Gene3D" id="2.30.42.10">
    <property type="match status" value="1"/>
</dbReference>
<evidence type="ECO:0000256" key="3">
    <source>
        <dbReference type="ARBA" id="ARBA00007931"/>
    </source>
</evidence>
<keyword evidence="10 12" id="KW-0472">Membrane</keyword>
<organism evidence="14 15">
    <name type="scientific">Actinocrispum wychmicini</name>
    <dbReference type="NCBI Taxonomy" id="1213861"/>
    <lineage>
        <taxon>Bacteria</taxon>
        <taxon>Bacillati</taxon>
        <taxon>Actinomycetota</taxon>
        <taxon>Actinomycetes</taxon>
        <taxon>Pseudonocardiales</taxon>
        <taxon>Pseudonocardiaceae</taxon>
        <taxon>Actinocrispum</taxon>
    </lineage>
</organism>
<dbReference type="PANTHER" id="PTHR42837:SF2">
    <property type="entry name" value="MEMBRANE METALLOPROTEASE ARASP2, CHLOROPLASTIC-RELATED"/>
    <property type="match status" value="1"/>
</dbReference>
<evidence type="ECO:0000256" key="8">
    <source>
        <dbReference type="ARBA" id="ARBA00022989"/>
    </source>
</evidence>
<accession>A0A4R2JF62</accession>
<protein>
    <submittedName>
        <fullName evidence="14">RIP metalloprotease RseP</fullName>
    </submittedName>
</protein>
<dbReference type="SUPFAM" id="SSF50156">
    <property type="entry name" value="PDZ domain-like"/>
    <property type="match status" value="1"/>
</dbReference>
<feature type="domain" description="PDZ" evidence="13">
    <location>
        <begin position="156"/>
        <end position="219"/>
    </location>
</feature>
<dbReference type="Pfam" id="PF17820">
    <property type="entry name" value="PDZ_6"/>
    <property type="match status" value="1"/>
</dbReference>
<evidence type="ECO:0000256" key="10">
    <source>
        <dbReference type="ARBA" id="ARBA00023136"/>
    </source>
</evidence>
<comment type="subcellular location">
    <subcellularLocation>
        <location evidence="2">Membrane</location>
        <topology evidence="2">Multi-pass membrane protein</topology>
    </subcellularLocation>
</comment>
<evidence type="ECO:0000256" key="9">
    <source>
        <dbReference type="ARBA" id="ARBA00023049"/>
    </source>
</evidence>
<evidence type="ECO:0000313" key="15">
    <source>
        <dbReference type="Proteomes" id="UP000295680"/>
    </source>
</evidence>
<name>A0A4R2JF62_9PSEU</name>
<feature type="transmembrane region" description="Helical" evidence="12">
    <location>
        <begin position="97"/>
        <end position="120"/>
    </location>
</feature>
<feature type="region of interest" description="Disordered" evidence="11">
    <location>
        <begin position="147"/>
        <end position="168"/>
    </location>
</feature>
<dbReference type="InterPro" id="IPR036034">
    <property type="entry name" value="PDZ_sf"/>
</dbReference>
<dbReference type="RefSeq" id="WP_132120463.1">
    <property type="nucleotide sequence ID" value="NZ_SLWS01000006.1"/>
</dbReference>
<comment type="caution">
    <text evidence="14">The sequence shown here is derived from an EMBL/GenBank/DDBJ whole genome shotgun (WGS) entry which is preliminary data.</text>
</comment>
<feature type="transmembrane region" description="Helical" evidence="12">
    <location>
        <begin position="315"/>
        <end position="336"/>
    </location>
</feature>
<dbReference type="Proteomes" id="UP000295680">
    <property type="component" value="Unassembled WGS sequence"/>
</dbReference>
<evidence type="ECO:0000256" key="5">
    <source>
        <dbReference type="ARBA" id="ARBA00022692"/>
    </source>
</evidence>
<keyword evidence="15" id="KW-1185">Reference proteome</keyword>
<keyword evidence="7" id="KW-0862">Zinc</keyword>
<reference evidence="14 15" key="1">
    <citation type="submission" date="2019-03" db="EMBL/GenBank/DDBJ databases">
        <title>Genomic Encyclopedia of Type Strains, Phase IV (KMG-IV): sequencing the most valuable type-strain genomes for metagenomic binning, comparative biology and taxonomic classification.</title>
        <authorList>
            <person name="Goeker M."/>
        </authorList>
    </citation>
    <scope>NUCLEOTIDE SEQUENCE [LARGE SCALE GENOMIC DNA]</scope>
    <source>
        <strain evidence="14 15">DSM 45934</strain>
    </source>
</reference>
<sequence length="405" mass="43424">MVFIIGVVLFALGIGLSVALHEAGHMFTAKWFGMKVRRYYIGFGPKIFSFRRGETEYGLKAIPAGGFCDIAGMTALDEVTPDEEPRSMWKYPAWKRVIVMAAGSITHFLLGFLVLYLMAVTMGLPNLLNKPVLSDVQPCVISDGPNIDSARPPCGPNDPASPAKAAGLQPGDQITAVNSTPTPTWDELVASVQKLSGPQQLTVLTAAGQERTVTVNIPTVQRYVTNPDGSKTLKAQGAIGVLRQANFEYNAWTGIGGAVSFTGEMFAKTWDGLLRFPQRIPALIKAIGGGQRDLDTPVSVVGASRLGGEAVERGLWNLVLLLLASLNFFIGVFNLLPLLPLDGGHIAVIVYEKIRNALRRMRGKPAGGPVDYSKLMAVTMVVVVLGGAVMLLTITADIVNPIRLN</sequence>
<dbReference type="InterPro" id="IPR004387">
    <property type="entry name" value="Pept_M50_Zn"/>
</dbReference>
<dbReference type="InterPro" id="IPR001478">
    <property type="entry name" value="PDZ"/>
</dbReference>
<dbReference type="EMBL" id="SLWS01000006">
    <property type="protein sequence ID" value="TCO56862.1"/>
    <property type="molecule type" value="Genomic_DNA"/>
</dbReference>
<evidence type="ECO:0000256" key="11">
    <source>
        <dbReference type="SAM" id="MobiDB-lite"/>
    </source>
</evidence>
<evidence type="ECO:0000256" key="12">
    <source>
        <dbReference type="SAM" id="Phobius"/>
    </source>
</evidence>
<comment type="similarity">
    <text evidence="3">Belongs to the peptidase M50B family.</text>
</comment>
<dbReference type="InterPro" id="IPR041489">
    <property type="entry name" value="PDZ_6"/>
</dbReference>
<dbReference type="GO" id="GO:0016020">
    <property type="term" value="C:membrane"/>
    <property type="evidence" value="ECO:0007669"/>
    <property type="project" value="UniProtKB-SubCell"/>
</dbReference>
<dbReference type="PROSITE" id="PS50106">
    <property type="entry name" value="PDZ"/>
    <property type="match status" value="1"/>
</dbReference>
<dbReference type="OrthoDB" id="9782003at2"/>
<feature type="transmembrane region" description="Helical" evidence="12">
    <location>
        <begin position="375"/>
        <end position="399"/>
    </location>
</feature>
<evidence type="ECO:0000256" key="6">
    <source>
        <dbReference type="ARBA" id="ARBA00022801"/>
    </source>
</evidence>
<dbReference type="GO" id="GO:0006508">
    <property type="term" value="P:proteolysis"/>
    <property type="evidence" value="ECO:0007669"/>
    <property type="project" value="UniProtKB-KW"/>
</dbReference>
<evidence type="ECO:0000256" key="7">
    <source>
        <dbReference type="ARBA" id="ARBA00022833"/>
    </source>
</evidence>
<keyword evidence="8 12" id="KW-1133">Transmembrane helix</keyword>
<keyword evidence="4 14" id="KW-0645">Protease</keyword>
<evidence type="ECO:0000259" key="13">
    <source>
        <dbReference type="PROSITE" id="PS50106"/>
    </source>
</evidence>
<keyword evidence="6" id="KW-0378">Hydrolase</keyword>
<evidence type="ECO:0000256" key="2">
    <source>
        <dbReference type="ARBA" id="ARBA00004141"/>
    </source>
</evidence>
<evidence type="ECO:0000256" key="1">
    <source>
        <dbReference type="ARBA" id="ARBA00001947"/>
    </source>
</evidence>
<dbReference type="GO" id="GO:0004222">
    <property type="term" value="F:metalloendopeptidase activity"/>
    <property type="evidence" value="ECO:0007669"/>
    <property type="project" value="InterPro"/>
</dbReference>
<dbReference type="AlphaFoldDB" id="A0A4R2JF62"/>
<dbReference type="CDD" id="cd06163">
    <property type="entry name" value="S2P-M50_PDZ_RseP-like"/>
    <property type="match status" value="1"/>
</dbReference>
<comment type="cofactor">
    <cofactor evidence="1">
        <name>Zn(2+)</name>
        <dbReference type="ChEBI" id="CHEBI:29105"/>
    </cofactor>
</comment>
<evidence type="ECO:0000256" key="4">
    <source>
        <dbReference type="ARBA" id="ARBA00022670"/>
    </source>
</evidence>
<gene>
    <name evidence="14" type="ORF">EV192_106337</name>
</gene>